<dbReference type="AlphaFoldDB" id="A0A8J5GFJ2"/>
<sequence>MMMESGEIESADDEMPSLGRRQYRPVVSHEGSAVQIQSMESRSLPEIPLKPIRTASHTENVPNTLEGPSHGPDVPNNFPRESKLELFGFDSLVNILGLKSMTGEHVPTPTSPRDGDEVSVVLGSPKVLQPEFCFDANSSPIFSMSSISIALVADVAGKYLASLPFQIRCLSSSTKLFKFLGFSFIPNNFFSVSSN</sequence>
<feature type="region of interest" description="Disordered" evidence="1">
    <location>
        <begin position="54"/>
        <end position="74"/>
    </location>
</feature>
<comment type="caution">
    <text evidence="2">The sequence shown here is derived from an EMBL/GenBank/DDBJ whole genome shotgun (WGS) entry which is preliminary data.</text>
</comment>
<gene>
    <name evidence="2" type="ORF">ZIOFF_039118</name>
</gene>
<keyword evidence="3" id="KW-1185">Reference proteome</keyword>
<proteinExistence type="predicted"/>
<evidence type="ECO:0000313" key="3">
    <source>
        <dbReference type="Proteomes" id="UP000734854"/>
    </source>
</evidence>
<evidence type="ECO:0000256" key="1">
    <source>
        <dbReference type="SAM" id="MobiDB-lite"/>
    </source>
</evidence>
<organism evidence="2 3">
    <name type="scientific">Zingiber officinale</name>
    <name type="common">Ginger</name>
    <name type="synonym">Amomum zingiber</name>
    <dbReference type="NCBI Taxonomy" id="94328"/>
    <lineage>
        <taxon>Eukaryota</taxon>
        <taxon>Viridiplantae</taxon>
        <taxon>Streptophyta</taxon>
        <taxon>Embryophyta</taxon>
        <taxon>Tracheophyta</taxon>
        <taxon>Spermatophyta</taxon>
        <taxon>Magnoliopsida</taxon>
        <taxon>Liliopsida</taxon>
        <taxon>Zingiberales</taxon>
        <taxon>Zingiberaceae</taxon>
        <taxon>Zingiber</taxon>
    </lineage>
</organism>
<dbReference type="Proteomes" id="UP000734854">
    <property type="component" value="Unassembled WGS sequence"/>
</dbReference>
<dbReference type="EMBL" id="JACMSC010000011">
    <property type="protein sequence ID" value="KAG6499352.1"/>
    <property type="molecule type" value="Genomic_DNA"/>
</dbReference>
<reference evidence="2 3" key="1">
    <citation type="submission" date="2020-08" db="EMBL/GenBank/DDBJ databases">
        <title>Plant Genome Project.</title>
        <authorList>
            <person name="Zhang R.-G."/>
        </authorList>
    </citation>
    <scope>NUCLEOTIDE SEQUENCE [LARGE SCALE GENOMIC DNA]</scope>
    <source>
        <tissue evidence="2">Rhizome</tissue>
    </source>
</reference>
<protein>
    <submittedName>
        <fullName evidence="2">Uncharacterized protein</fullName>
    </submittedName>
</protein>
<name>A0A8J5GFJ2_ZINOF</name>
<accession>A0A8J5GFJ2</accession>
<evidence type="ECO:0000313" key="2">
    <source>
        <dbReference type="EMBL" id="KAG6499352.1"/>
    </source>
</evidence>